<proteinExistence type="predicted"/>
<dbReference type="VEuPathDB" id="FungiDB:PHYBLDRAFT_61887"/>
<keyword evidence="3" id="KW-1185">Reference proteome</keyword>
<sequence length="351" mass="40342">MNPTFTNTNSIHQNVLNMVPSQEITVFQEVPQSGRTQTVGRPSAWNDNIIKVLLRLIIDTGFYAKHAILDNSGKTRLWQKLHDDFCNHLDVVRYAASPLNAGFSSKYEAVKYIKDKFQSIKKDFQKITAEIRRTGSGGPPPQERYIHFDDMKEITLSNPGFFLSMLMETGRVVEEVVAEAVISICQDDGVTYKNTQLTTPSFVSEGRSEMSQWSYSTPNPVPSPRQGTEPVSTSGTRRTTPSELQQAFLENSRSQTDIMTSMHDLLSTRYQRLEELYEDTLQQYRLDVIASQEARRLDWESRELIATREYNRQVIADEREEESRRSLLEILSRRKRSRGPSSYLTRINELN</sequence>
<evidence type="ECO:0000313" key="2">
    <source>
        <dbReference type="EMBL" id="OAD80832.1"/>
    </source>
</evidence>
<dbReference type="AlphaFoldDB" id="A0A162V8R9"/>
<gene>
    <name evidence="2" type="ORF">PHYBLDRAFT_61887</name>
</gene>
<name>A0A162V8R9_PHYB8</name>
<feature type="compositionally biased region" description="Polar residues" evidence="1">
    <location>
        <begin position="225"/>
        <end position="241"/>
    </location>
</feature>
<dbReference type="EMBL" id="KV440971">
    <property type="protein sequence ID" value="OAD80832.1"/>
    <property type="molecule type" value="Genomic_DNA"/>
</dbReference>
<evidence type="ECO:0000256" key="1">
    <source>
        <dbReference type="SAM" id="MobiDB-lite"/>
    </source>
</evidence>
<dbReference type="InParanoid" id="A0A162V8R9"/>
<dbReference type="Proteomes" id="UP000077315">
    <property type="component" value="Unassembled WGS sequence"/>
</dbReference>
<evidence type="ECO:0000313" key="3">
    <source>
        <dbReference type="Proteomes" id="UP000077315"/>
    </source>
</evidence>
<accession>A0A162V8R9</accession>
<protein>
    <submittedName>
        <fullName evidence="2">Uncharacterized protein</fullName>
    </submittedName>
</protein>
<organism evidence="2 3">
    <name type="scientific">Phycomyces blakesleeanus (strain ATCC 8743b / DSM 1359 / FGSC 10004 / NBRC 33097 / NRRL 1555)</name>
    <dbReference type="NCBI Taxonomy" id="763407"/>
    <lineage>
        <taxon>Eukaryota</taxon>
        <taxon>Fungi</taxon>
        <taxon>Fungi incertae sedis</taxon>
        <taxon>Mucoromycota</taxon>
        <taxon>Mucoromycotina</taxon>
        <taxon>Mucoromycetes</taxon>
        <taxon>Mucorales</taxon>
        <taxon>Phycomycetaceae</taxon>
        <taxon>Phycomyces</taxon>
    </lineage>
</organism>
<reference evidence="3" key="1">
    <citation type="submission" date="2015-06" db="EMBL/GenBank/DDBJ databases">
        <title>Expansion of signal transduction pathways in fungi by whole-genome duplication.</title>
        <authorList>
            <consortium name="DOE Joint Genome Institute"/>
            <person name="Corrochano L.M."/>
            <person name="Kuo A."/>
            <person name="Marcet-Houben M."/>
            <person name="Polaino S."/>
            <person name="Salamov A."/>
            <person name="Villalobos J.M."/>
            <person name="Alvarez M.I."/>
            <person name="Avalos J."/>
            <person name="Benito E.P."/>
            <person name="Benoit I."/>
            <person name="Burger G."/>
            <person name="Camino L.P."/>
            <person name="Canovas D."/>
            <person name="Cerda-Olmedo E."/>
            <person name="Cheng J.-F."/>
            <person name="Dominguez A."/>
            <person name="Elias M."/>
            <person name="Eslava A.P."/>
            <person name="Glaser F."/>
            <person name="Grimwood J."/>
            <person name="Gutierrez G."/>
            <person name="Heitman J."/>
            <person name="Henrissat B."/>
            <person name="Iturriaga E.A."/>
            <person name="Lang B.F."/>
            <person name="Lavin J.L."/>
            <person name="Lee S."/>
            <person name="Li W."/>
            <person name="Lindquist E."/>
            <person name="Lopez-Garcia S."/>
            <person name="Luque E.M."/>
            <person name="Marcos A.T."/>
            <person name="Martin J."/>
            <person name="McCluskey K."/>
            <person name="Medina H.R."/>
            <person name="Miralles-Duran A."/>
            <person name="Miyazaki A."/>
            <person name="Munoz-Torres E."/>
            <person name="Oguiza J.A."/>
            <person name="Ohm R."/>
            <person name="Olmedo M."/>
            <person name="Orejas M."/>
            <person name="Ortiz-Castellanos L."/>
            <person name="Pisabarro A.G."/>
            <person name="Rodriguez-Romero J."/>
            <person name="Ruiz-Herrera J."/>
            <person name="Ruiz-Vazquez R."/>
            <person name="Sanz C."/>
            <person name="Schackwitz W."/>
            <person name="Schmutz J."/>
            <person name="Shahriari M."/>
            <person name="Shelest E."/>
            <person name="Silva-Franco F."/>
            <person name="Soanes D."/>
            <person name="Syed K."/>
            <person name="Tagua V.G."/>
            <person name="Talbot N.J."/>
            <person name="Thon M."/>
            <person name="De vries R.P."/>
            <person name="Wiebenga A."/>
            <person name="Yadav J.S."/>
            <person name="Braun E.L."/>
            <person name="Baker S."/>
            <person name="Garre V."/>
            <person name="Horwitz B."/>
            <person name="Torres-Martinez S."/>
            <person name="Idnurm A."/>
            <person name="Herrera-Estrella A."/>
            <person name="Gabaldon T."/>
            <person name="Grigoriev I.V."/>
        </authorList>
    </citation>
    <scope>NUCLEOTIDE SEQUENCE [LARGE SCALE GENOMIC DNA]</scope>
    <source>
        <strain evidence="3">NRRL 1555(-)</strain>
    </source>
</reference>
<feature type="compositionally biased region" description="Polar residues" evidence="1">
    <location>
        <begin position="209"/>
        <end position="218"/>
    </location>
</feature>
<dbReference type="GeneID" id="29001774"/>
<feature type="region of interest" description="Disordered" evidence="1">
    <location>
        <begin position="203"/>
        <end position="241"/>
    </location>
</feature>
<dbReference type="RefSeq" id="XP_018298872.1">
    <property type="nucleotide sequence ID" value="XM_018440868.1"/>
</dbReference>
<dbReference type="OrthoDB" id="2302687at2759"/>